<dbReference type="InterPro" id="IPR024655">
    <property type="entry name" value="Asl1_glyco_hydro_catalytic"/>
</dbReference>
<accession>A0A6A6SZN9</accession>
<evidence type="ECO:0000259" key="1">
    <source>
        <dbReference type="Pfam" id="PF11790"/>
    </source>
</evidence>
<feature type="non-terminal residue" evidence="2">
    <location>
        <position position="276"/>
    </location>
</feature>
<proteinExistence type="predicted"/>
<dbReference type="SUPFAM" id="SSF51445">
    <property type="entry name" value="(Trans)glycosidases"/>
    <property type="match status" value="1"/>
</dbReference>
<reference evidence="2" key="1">
    <citation type="journal article" date="2020" name="Stud. Mycol.">
        <title>101 Dothideomycetes genomes: a test case for predicting lifestyles and emergence of pathogens.</title>
        <authorList>
            <person name="Haridas S."/>
            <person name="Albert R."/>
            <person name="Binder M."/>
            <person name="Bloem J."/>
            <person name="Labutti K."/>
            <person name="Salamov A."/>
            <person name="Andreopoulos B."/>
            <person name="Baker S."/>
            <person name="Barry K."/>
            <person name="Bills G."/>
            <person name="Bluhm B."/>
            <person name="Cannon C."/>
            <person name="Castanera R."/>
            <person name="Culley D."/>
            <person name="Daum C."/>
            <person name="Ezra D."/>
            <person name="Gonzalez J."/>
            <person name="Henrissat B."/>
            <person name="Kuo A."/>
            <person name="Liang C."/>
            <person name="Lipzen A."/>
            <person name="Lutzoni F."/>
            <person name="Magnuson J."/>
            <person name="Mondo S."/>
            <person name="Nolan M."/>
            <person name="Ohm R."/>
            <person name="Pangilinan J."/>
            <person name="Park H.-J."/>
            <person name="Ramirez L."/>
            <person name="Alfaro M."/>
            <person name="Sun H."/>
            <person name="Tritt A."/>
            <person name="Yoshinaga Y."/>
            <person name="Zwiers L.-H."/>
            <person name="Turgeon B."/>
            <person name="Goodwin S."/>
            <person name="Spatafora J."/>
            <person name="Crous P."/>
            <person name="Grigoriev I."/>
        </authorList>
    </citation>
    <scope>NUCLEOTIDE SEQUENCE</scope>
    <source>
        <strain evidence="2">CBS 122681</strain>
    </source>
</reference>
<dbReference type="Gene3D" id="3.20.20.80">
    <property type="entry name" value="Glycosidases"/>
    <property type="match status" value="1"/>
</dbReference>
<dbReference type="Proteomes" id="UP000799324">
    <property type="component" value="Unassembled WGS sequence"/>
</dbReference>
<feature type="non-terminal residue" evidence="2">
    <location>
        <position position="1"/>
    </location>
</feature>
<feature type="domain" description="Asl1-like glycosyl hydrolase catalytic" evidence="1">
    <location>
        <begin position="27"/>
        <end position="265"/>
    </location>
</feature>
<evidence type="ECO:0000313" key="2">
    <source>
        <dbReference type="EMBL" id="KAF2653010.1"/>
    </source>
</evidence>
<dbReference type="PANTHER" id="PTHR34154:SF3">
    <property type="entry name" value="ALKALI-SENSITIVE LINKAGE PROTEIN 1"/>
    <property type="match status" value="1"/>
</dbReference>
<keyword evidence="2" id="KW-0378">Hydrolase</keyword>
<sequence length="276" mass="31241">TALSSSKRGLIHIPSSIHPGDDFIWTNHPTSELSWYYNYKSMPSKPYEENPSLQFVPMLWGSFPSNFDDNPRLTFMREVEHLILAGHNISHVLGFNEPDGEWSTGGSNISPKRAAETWVREIEPLKDWGIKLGAPAVTGSPRGFAWLEEWFRELDDNGVALGRGCNPDFMPVHFYGNFESLASHIGQMMATYPNMTVWVTEWGYPNQTLDDTQWFFSTTTNWFDSLESVTHYSYFGAFRSDVSNVGPYSAMLTEKGKLTDIGSWYLGGEATNNIPQ</sequence>
<dbReference type="GO" id="GO:0009277">
    <property type="term" value="C:fungal-type cell wall"/>
    <property type="evidence" value="ECO:0007669"/>
    <property type="project" value="TreeGrafter"/>
</dbReference>
<dbReference type="GO" id="GO:0071966">
    <property type="term" value="P:fungal-type cell wall polysaccharide metabolic process"/>
    <property type="evidence" value="ECO:0007669"/>
    <property type="project" value="TreeGrafter"/>
</dbReference>
<dbReference type="InterPro" id="IPR017853">
    <property type="entry name" value="GH"/>
</dbReference>
<dbReference type="PANTHER" id="PTHR34154">
    <property type="entry name" value="ALKALI-SENSITIVE LINKAGE PROTEIN 1"/>
    <property type="match status" value="1"/>
</dbReference>
<dbReference type="Pfam" id="PF11790">
    <property type="entry name" value="Glyco_hydro_cc"/>
    <property type="match status" value="1"/>
</dbReference>
<protein>
    <submittedName>
        <fullName evidence="2">Glycoside hydrolase family 128 protein</fullName>
    </submittedName>
</protein>
<organism evidence="2 3">
    <name type="scientific">Lophiostoma macrostomum CBS 122681</name>
    <dbReference type="NCBI Taxonomy" id="1314788"/>
    <lineage>
        <taxon>Eukaryota</taxon>
        <taxon>Fungi</taxon>
        <taxon>Dikarya</taxon>
        <taxon>Ascomycota</taxon>
        <taxon>Pezizomycotina</taxon>
        <taxon>Dothideomycetes</taxon>
        <taxon>Pleosporomycetidae</taxon>
        <taxon>Pleosporales</taxon>
        <taxon>Lophiostomataceae</taxon>
        <taxon>Lophiostoma</taxon>
    </lineage>
</organism>
<keyword evidence="3" id="KW-1185">Reference proteome</keyword>
<dbReference type="EMBL" id="MU004389">
    <property type="protein sequence ID" value="KAF2653010.1"/>
    <property type="molecule type" value="Genomic_DNA"/>
</dbReference>
<dbReference type="OrthoDB" id="43654at2759"/>
<name>A0A6A6SZN9_9PLEO</name>
<dbReference type="GO" id="GO:0016787">
    <property type="term" value="F:hydrolase activity"/>
    <property type="evidence" value="ECO:0007669"/>
    <property type="project" value="UniProtKB-KW"/>
</dbReference>
<gene>
    <name evidence="2" type="ORF">K491DRAFT_550895</name>
</gene>
<dbReference type="FunFam" id="3.20.20.80:FF:000207">
    <property type="entry name" value="Glycoside hydrolase family 128 protein"/>
    <property type="match status" value="1"/>
</dbReference>
<dbReference type="AlphaFoldDB" id="A0A6A6SZN9"/>
<evidence type="ECO:0000313" key="3">
    <source>
        <dbReference type="Proteomes" id="UP000799324"/>
    </source>
</evidence>
<dbReference type="InterPro" id="IPR053183">
    <property type="entry name" value="ASL1"/>
</dbReference>